<evidence type="ECO:0000313" key="1">
    <source>
        <dbReference type="EMBL" id="KAH6945843.1"/>
    </source>
</evidence>
<dbReference type="EMBL" id="CM023481">
    <property type="protein sequence ID" value="KAH6945843.1"/>
    <property type="molecule type" value="Genomic_DNA"/>
</dbReference>
<dbReference type="Proteomes" id="UP000821845">
    <property type="component" value="Chromosome 1"/>
</dbReference>
<organism evidence="1 2">
    <name type="scientific">Hyalomma asiaticum</name>
    <name type="common">Tick</name>
    <dbReference type="NCBI Taxonomy" id="266040"/>
    <lineage>
        <taxon>Eukaryota</taxon>
        <taxon>Metazoa</taxon>
        <taxon>Ecdysozoa</taxon>
        <taxon>Arthropoda</taxon>
        <taxon>Chelicerata</taxon>
        <taxon>Arachnida</taxon>
        <taxon>Acari</taxon>
        <taxon>Parasitiformes</taxon>
        <taxon>Ixodida</taxon>
        <taxon>Ixodoidea</taxon>
        <taxon>Ixodidae</taxon>
        <taxon>Hyalomminae</taxon>
        <taxon>Hyalomma</taxon>
    </lineage>
</organism>
<accession>A0ACB7TI87</accession>
<comment type="caution">
    <text evidence="1">The sequence shown here is derived from an EMBL/GenBank/DDBJ whole genome shotgun (WGS) entry which is preliminary data.</text>
</comment>
<gene>
    <name evidence="1" type="ORF">HPB50_010189</name>
</gene>
<proteinExistence type="predicted"/>
<evidence type="ECO:0000313" key="2">
    <source>
        <dbReference type="Proteomes" id="UP000821845"/>
    </source>
</evidence>
<sequence length="92" mass="10501">MRKSTSCFETLEAGRCTVTYGSYSAPVKKAARRASRRRQLALQHHPDKNKSPDAEEKFKEIRQAYEILTTAKHGITDSPSRYFHDSDSGRLQ</sequence>
<name>A0ACB7TI87_HYAAI</name>
<keyword evidence="2" id="KW-1185">Reference proteome</keyword>
<reference evidence="1" key="1">
    <citation type="submission" date="2020-05" db="EMBL/GenBank/DDBJ databases">
        <title>Large-scale comparative analyses of tick genomes elucidate their genetic diversity and vector capacities.</title>
        <authorList>
            <person name="Jia N."/>
            <person name="Wang J."/>
            <person name="Shi W."/>
            <person name="Du L."/>
            <person name="Sun Y."/>
            <person name="Zhan W."/>
            <person name="Jiang J."/>
            <person name="Wang Q."/>
            <person name="Zhang B."/>
            <person name="Ji P."/>
            <person name="Sakyi L.B."/>
            <person name="Cui X."/>
            <person name="Yuan T."/>
            <person name="Jiang B."/>
            <person name="Yang W."/>
            <person name="Lam T.T.-Y."/>
            <person name="Chang Q."/>
            <person name="Ding S."/>
            <person name="Wang X."/>
            <person name="Zhu J."/>
            <person name="Ruan X."/>
            <person name="Zhao L."/>
            <person name="Wei J."/>
            <person name="Que T."/>
            <person name="Du C."/>
            <person name="Cheng J."/>
            <person name="Dai P."/>
            <person name="Han X."/>
            <person name="Huang E."/>
            <person name="Gao Y."/>
            <person name="Liu J."/>
            <person name="Shao H."/>
            <person name="Ye R."/>
            <person name="Li L."/>
            <person name="Wei W."/>
            <person name="Wang X."/>
            <person name="Wang C."/>
            <person name="Yang T."/>
            <person name="Huo Q."/>
            <person name="Li W."/>
            <person name="Guo W."/>
            <person name="Chen H."/>
            <person name="Zhou L."/>
            <person name="Ni X."/>
            <person name="Tian J."/>
            <person name="Zhou Y."/>
            <person name="Sheng Y."/>
            <person name="Liu T."/>
            <person name="Pan Y."/>
            <person name="Xia L."/>
            <person name="Li J."/>
            <person name="Zhao F."/>
            <person name="Cao W."/>
        </authorList>
    </citation>
    <scope>NUCLEOTIDE SEQUENCE</scope>
    <source>
        <strain evidence="1">Hyas-2018</strain>
    </source>
</reference>
<protein>
    <submittedName>
        <fullName evidence="1">Uncharacterized protein</fullName>
    </submittedName>
</protein>